<accession>A0ABD0TGQ4</accession>
<name>A0ABD0TGQ4_LOXSC</name>
<keyword evidence="1" id="KW-1133">Transmembrane helix</keyword>
<comment type="caution">
    <text evidence="3">The sequence shown here is derived from an EMBL/GenBank/DDBJ whole genome shotgun (WGS) entry which is preliminary data.</text>
</comment>
<evidence type="ECO:0000256" key="1">
    <source>
        <dbReference type="SAM" id="Phobius"/>
    </source>
</evidence>
<evidence type="ECO:0000313" key="4">
    <source>
        <dbReference type="Proteomes" id="UP001549921"/>
    </source>
</evidence>
<feature type="chain" id="PRO_5044783897" evidence="2">
    <location>
        <begin position="22"/>
        <end position="280"/>
    </location>
</feature>
<keyword evidence="2" id="KW-0732">Signal</keyword>
<dbReference type="Proteomes" id="UP001549921">
    <property type="component" value="Unassembled WGS sequence"/>
</dbReference>
<keyword evidence="1" id="KW-0812">Transmembrane</keyword>
<protein>
    <submittedName>
        <fullName evidence="3">Uncharacterized protein</fullName>
    </submittedName>
</protein>
<dbReference type="AlphaFoldDB" id="A0ABD0TGQ4"/>
<evidence type="ECO:0000256" key="2">
    <source>
        <dbReference type="SAM" id="SignalP"/>
    </source>
</evidence>
<keyword evidence="1" id="KW-0472">Membrane</keyword>
<evidence type="ECO:0000313" key="3">
    <source>
        <dbReference type="EMBL" id="KAL0842273.1"/>
    </source>
</evidence>
<organism evidence="3 4">
    <name type="scientific">Loxostege sticticalis</name>
    <name type="common">Beet webworm moth</name>
    <dbReference type="NCBI Taxonomy" id="481309"/>
    <lineage>
        <taxon>Eukaryota</taxon>
        <taxon>Metazoa</taxon>
        <taxon>Ecdysozoa</taxon>
        <taxon>Arthropoda</taxon>
        <taxon>Hexapoda</taxon>
        <taxon>Insecta</taxon>
        <taxon>Pterygota</taxon>
        <taxon>Neoptera</taxon>
        <taxon>Endopterygota</taxon>
        <taxon>Lepidoptera</taxon>
        <taxon>Glossata</taxon>
        <taxon>Ditrysia</taxon>
        <taxon>Pyraloidea</taxon>
        <taxon>Crambidae</taxon>
        <taxon>Pyraustinae</taxon>
        <taxon>Loxostege</taxon>
    </lineage>
</organism>
<gene>
    <name evidence="3" type="ORF">ABMA28_014412</name>
</gene>
<proteinExistence type="predicted"/>
<dbReference type="EMBL" id="JBEDNZ010000005">
    <property type="protein sequence ID" value="KAL0842273.1"/>
    <property type="molecule type" value="Genomic_DNA"/>
</dbReference>
<feature type="transmembrane region" description="Helical" evidence="1">
    <location>
        <begin position="235"/>
        <end position="257"/>
    </location>
</feature>
<feature type="signal peptide" evidence="2">
    <location>
        <begin position="1"/>
        <end position="21"/>
    </location>
</feature>
<sequence length="280" mass="32094">MPSFHYVIYLAITLSVTLVRAKFGGSRHGAFGGPTHTGHHVSARHTHYTYHPPNQIKFICRHCANPAVYPVYHDAPPSYVYVYRESGTRYSALLTGLALYNLGRCCGTHHDANVYTPHREEKCSLQIIDRSHFEETKFPCFMMSSFMEPNKTNMEILSQTKHNETEVQKSDSFDILAAHVNVKPFLQGNGSELEVRRDQECVIWHNLTLNQERHIVPCSLLEQYAETMRPSGVPVYIWMPILLGTIVSIYIFCYCCCRKKSRKEDAPLNQTTVPGYRSNY</sequence>
<reference evidence="3 4" key="1">
    <citation type="submission" date="2024-06" db="EMBL/GenBank/DDBJ databases">
        <title>A chromosome-level genome assembly of beet webworm, Loxostege sticticalis.</title>
        <authorList>
            <person name="Zhang Y."/>
        </authorList>
    </citation>
    <scope>NUCLEOTIDE SEQUENCE [LARGE SCALE GENOMIC DNA]</scope>
    <source>
        <strain evidence="3">AQ028</strain>
        <tissue evidence="3">Male pupae</tissue>
    </source>
</reference>